<dbReference type="EMBL" id="CM026421">
    <property type="protein sequence ID" value="KAG0592093.1"/>
    <property type="molecule type" value="Genomic_DNA"/>
</dbReference>
<dbReference type="EMBL" id="CM026421">
    <property type="protein sequence ID" value="KAG0592087.1"/>
    <property type="molecule type" value="Genomic_DNA"/>
</dbReference>
<dbReference type="Proteomes" id="UP000822688">
    <property type="component" value="Chromosome 1"/>
</dbReference>
<proteinExistence type="predicted"/>
<evidence type="ECO:0000313" key="3">
    <source>
        <dbReference type="EMBL" id="KAG0592093.1"/>
    </source>
</evidence>
<feature type="compositionally biased region" description="Polar residues" evidence="1">
    <location>
        <begin position="84"/>
        <end position="103"/>
    </location>
</feature>
<evidence type="ECO:0000256" key="1">
    <source>
        <dbReference type="SAM" id="MobiDB-lite"/>
    </source>
</evidence>
<accession>A0A8T0J8S3</accession>
<evidence type="ECO:0000313" key="4">
    <source>
        <dbReference type="Proteomes" id="UP000822688"/>
    </source>
</evidence>
<sequence length="103" mass="11915">MQATLKHLSSAPRQTPPYSLRHTIPFRSNTRQPKRSHVNKPRHRHYPRFTTNNSAVSTGGHAWKNNHWPSHYWTQPKLALVNRSHPNQQTSPWMQPTGPSHGS</sequence>
<evidence type="ECO:0000313" key="2">
    <source>
        <dbReference type="EMBL" id="KAG0592087.1"/>
    </source>
</evidence>
<protein>
    <submittedName>
        <fullName evidence="2">Uncharacterized protein</fullName>
    </submittedName>
</protein>
<dbReference type="AlphaFoldDB" id="A0A8T0J8S3"/>
<keyword evidence="4" id="KW-1185">Reference proteome</keyword>
<gene>
    <name evidence="2" type="ORF">KC19_1G223900</name>
    <name evidence="3" type="ORF">KC19_1G224300</name>
</gene>
<reference evidence="2" key="1">
    <citation type="submission" date="2020-06" db="EMBL/GenBank/DDBJ databases">
        <title>WGS assembly of Ceratodon purpureus strain R40.</title>
        <authorList>
            <person name="Carey S.B."/>
            <person name="Jenkins J."/>
            <person name="Shu S."/>
            <person name="Lovell J.T."/>
            <person name="Sreedasyam A."/>
            <person name="Maumus F."/>
            <person name="Tiley G.P."/>
            <person name="Fernandez-Pozo N."/>
            <person name="Barry K."/>
            <person name="Chen C."/>
            <person name="Wang M."/>
            <person name="Lipzen A."/>
            <person name="Daum C."/>
            <person name="Saski C.A."/>
            <person name="Payton A.C."/>
            <person name="Mcbreen J.C."/>
            <person name="Conrad R.E."/>
            <person name="Kollar L.M."/>
            <person name="Olsson S."/>
            <person name="Huttunen S."/>
            <person name="Landis J.B."/>
            <person name="Wickett N.J."/>
            <person name="Johnson M.G."/>
            <person name="Rensing S.A."/>
            <person name="Grimwood J."/>
            <person name="Schmutz J."/>
            <person name="Mcdaniel S.F."/>
        </authorList>
    </citation>
    <scope>NUCLEOTIDE SEQUENCE</scope>
    <source>
        <strain evidence="2">R40</strain>
    </source>
</reference>
<name>A0A8T0J8S3_CERPU</name>
<feature type="region of interest" description="Disordered" evidence="1">
    <location>
        <begin position="1"/>
        <end position="103"/>
    </location>
</feature>
<feature type="compositionally biased region" description="Basic residues" evidence="1">
    <location>
        <begin position="32"/>
        <end position="47"/>
    </location>
</feature>
<comment type="caution">
    <text evidence="2">The sequence shown here is derived from an EMBL/GenBank/DDBJ whole genome shotgun (WGS) entry which is preliminary data.</text>
</comment>
<organism evidence="2 4">
    <name type="scientific">Ceratodon purpureus</name>
    <name type="common">Fire moss</name>
    <name type="synonym">Dicranum purpureum</name>
    <dbReference type="NCBI Taxonomy" id="3225"/>
    <lineage>
        <taxon>Eukaryota</taxon>
        <taxon>Viridiplantae</taxon>
        <taxon>Streptophyta</taxon>
        <taxon>Embryophyta</taxon>
        <taxon>Bryophyta</taxon>
        <taxon>Bryophytina</taxon>
        <taxon>Bryopsida</taxon>
        <taxon>Dicranidae</taxon>
        <taxon>Pseudoditrichales</taxon>
        <taxon>Ditrichaceae</taxon>
        <taxon>Ceratodon</taxon>
    </lineage>
</organism>